<reference evidence="1" key="1">
    <citation type="journal article" date="2024" name="J. Gen. Virol.">
        <title>Novel phages of Pseudomonas syringae unveil numerous potential auxiliary metabolic genes.</title>
        <authorList>
            <person name="Feltin C."/>
            <person name="Garneau J.R."/>
            <person name="Morris C.E."/>
            <person name="Berard A."/>
            <person name="Torres-Barcelo C."/>
        </authorList>
    </citation>
    <scope>NUCLEOTIDE SEQUENCE</scope>
</reference>
<protein>
    <submittedName>
        <fullName evidence="1">Tail terminator protein</fullName>
    </submittedName>
</protein>
<proteinExistence type="predicted"/>
<accession>A0AAU6W084</accession>
<gene>
    <name evidence="1" type="ORF">Pavpe01_00033</name>
</gene>
<organism evidence="1">
    <name type="scientific">Pseudomonas phage Pavpe01</name>
    <dbReference type="NCBI Taxonomy" id="3138545"/>
    <lineage>
        <taxon>Viruses</taxon>
    </lineage>
</organism>
<evidence type="ECO:0000313" key="1">
    <source>
        <dbReference type="EMBL" id="XAI69945.1"/>
    </source>
</evidence>
<name>A0AAU6W084_9VIRU</name>
<dbReference type="Gene3D" id="3.30.2000.20">
    <property type="match status" value="1"/>
</dbReference>
<sequence length="154" mass="17261">MTTTYTDALDEMFGKIKAAIDGPVNTVLGYKAETRWPFVAEPTKPDNSKIWLRVSTQIVDEQQSTLSTCEGLPGQKRYESAGLLFIELYLPKAKGDSGVKGRKVAVILRDLFRNAASGPTGITYYRARINDGIAPEELFYRLNVVTEFEYDEIK</sequence>
<dbReference type="EMBL" id="PP179316">
    <property type="protein sequence ID" value="XAI69945.1"/>
    <property type="molecule type" value="Genomic_DNA"/>
</dbReference>